<accession>A0A7G9FXC9</accession>
<dbReference type="Proteomes" id="UP000515981">
    <property type="component" value="Chromosome"/>
</dbReference>
<evidence type="ECO:0000313" key="3">
    <source>
        <dbReference type="Proteomes" id="UP000515981"/>
    </source>
</evidence>
<evidence type="ECO:0000259" key="1">
    <source>
        <dbReference type="PROSITE" id="PS50930"/>
    </source>
</evidence>
<dbReference type="RefSeq" id="WP_118547181.1">
    <property type="nucleotide sequence ID" value="NZ_CP060633.1"/>
</dbReference>
<dbReference type="KEGG" id="ssun:H9Q77_03445"/>
<dbReference type="PANTHER" id="PTHR37299:SF1">
    <property type="entry name" value="STAGE 0 SPORULATION PROTEIN A HOMOLOG"/>
    <property type="match status" value="1"/>
</dbReference>
<sequence length="120" mass="14092">MRTRTEDRDSCLVLKSSVGVHKVHMSEIIYIEALNRKIIYYLRNNSQITCVEKFASVCDQLLQHPEFLLAHRSFLVNMNYIRRIDAADLYLANGKCLPLAQRRISEIKRLYLAFQMEESI</sequence>
<protein>
    <submittedName>
        <fullName evidence="2">LytTR family transcriptional regulator</fullName>
    </submittedName>
</protein>
<organism evidence="2 3">
    <name type="scientific">Simiaoa sunii</name>
    <dbReference type="NCBI Taxonomy" id="2763672"/>
    <lineage>
        <taxon>Bacteria</taxon>
        <taxon>Bacillati</taxon>
        <taxon>Bacillota</taxon>
        <taxon>Clostridia</taxon>
        <taxon>Lachnospirales</taxon>
        <taxon>Lachnospiraceae</taxon>
        <taxon>Simiaoa</taxon>
    </lineage>
</organism>
<dbReference type="SMART" id="SM00850">
    <property type="entry name" value="LytTR"/>
    <property type="match status" value="1"/>
</dbReference>
<dbReference type="GO" id="GO:0000156">
    <property type="term" value="F:phosphorelay response regulator activity"/>
    <property type="evidence" value="ECO:0007669"/>
    <property type="project" value="InterPro"/>
</dbReference>
<gene>
    <name evidence="2" type="ORF">H9Q77_03445</name>
</gene>
<dbReference type="Pfam" id="PF04397">
    <property type="entry name" value="LytTR"/>
    <property type="match status" value="1"/>
</dbReference>
<dbReference type="PROSITE" id="PS50930">
    <property type="entry name" value="HTH_LYTTR"/>
    <property type="match status" value="1"/>
</dbReference>
<dbReference type="PANTHER" id="PTHR37299">
    <property type="entry name" value="TRANSCRIPTIONAL REGULATOR-RELATED"/>
    <property type="match status" value="1"/>
</dbReference>
<feature type="domain" description="HTH LytTR-type" evidence="1">
    <location>
        <begin position="12"/>
        <end position="113"/>
    </location>
</feature>
<dbReference type="Gene3D" id="2.40.50.1020">
    <property type="entry name" value="LytTr DNA-binding domain"/>
    <property type="match status" value="1"/>
</dbReference>
<name>A0A7G9FXC9_9FIRM</name>
<keyword evidence="3" id="KW-1185">Reference proteome</keyword>
<dbReference type="AlphaFoldDB" id="A0A7G9FXC9"/>
<proteinExistence type="predicted"/>
<dbReference type="GO" id="GO:0003677">
    <property type="term" value="F:DNA binding"/>
    <property type="evidence" value="ECO:0007669"/>
    <property type="project" value="InterPro"/>
</dbReference>
<reference evidence="2 3" key="1">
    <citation type="submission" date="2020-08" db="EMBL/GenBank/DDBJ databases">
        <authorList>
            <person name="Liu C."/>
            <person name="Sun Q."/>
        </authorList>
    </citation>
    <scope>NUCLEOTIDE SEQUENCE [LARGE SCALE GENOMIC DNA]</scope>
    <source>
        <strain evidence="2 3">NSJ-8</strain>
    </source>
</reference>
<dbReference type="EMBL" id="CP060633">
    <property type="protein sequence ID" value="QNM03211.1"/>
    <property type="molecule type" value="Genomic_DNA"/>
</dbReference>
<dbReference type="InterPro" id="IPR046947">
    <property type="entry name" value="LytR-like"/>
</dbReference>
<dbReference type="InterPro" id="IPR007492">
    <property type="entry name" value="LytTR_DNA-bd_dom"/>
</dbReference>
<evidence type="ECO:0000313" key="2">
    <source>
        <dbReference type="EMBL" id="QNM03211.1"/>
    </source>
</evidence>